<dbReference type="Proteomes" id="UP001612741">
    <property type="component" value="Unassembled WGS sequence"/>
</dbReference>
<dbReference type="Gene3D" id="3.40.91.30">
    <property type="match status" value="1"/>
</dbReference>
<dbReference type="RefSeq" id="WP_397079294.1">
    <property type="nucleotide sequence ID" value="NZ_JBITGY010000002.1"/>
</dbReference>
<keyword evidence="2" id="KW-1185">Reference proteome</keyword>
<evidence type="ECO:0000313" key="1">
    <source>
        <dbReference type="EMBL" id="MFI6496851.1"/>
    </source>
</evidence>
<protein>
    <submittedName>
        <fullName evidence="1">Uncharacterized protein</fullName>
    </submittedName>
</protein>
<evidence type="ECO:0000313" key="2">
    <source>
        <dbReference type="Proteomes" id="UP001612741"/>
    </source>
</evidence>
<reference evidence="1 2" key="1">
    <citation type="submission" date="2024-10" db="EMBL/GenBank/DDBJ databases">
        <title>The Natural Products Discovery Center: Release of the First 8490 Sequenced Strains for Exploring Actinobacteria Biosynthetic Diversity.</title>
        <authorList>
            <person name="Kalkreuter E."/>
            <person name="Kautsar S.A."/>
            <person name="Yang D."/>
            <person name="Bader C.D."/>
            <person name="Teijaro C.N."/>
            <person name="Fluegel L."/>
            <person name="Davis C.M."/>
            <person name="Simpson J.R."/>
            <person name="Lauterbach L."/>
            <person name="Steele A.D."/>
            <person name="Gui C."/>
            <person name="Meng S."/>
            <person name="Li G."/>
            <person name="Viehrig K."/>
            <person name="Ye F."/>
            <person name="Su P."/>
            <person name="Kiefer A.F."/>
            <person name="Nichols A."/>
            <person name="Cepeda A.J."/>
            <person name="Yan W."/>
            <person name="Fan B."/>
            <person name="Jiang Y."/>
            <person name="Adhikari A."/>
            <person name="Zheng C.-J."/>
            <person name="Schuster L."/>
            <person name="Cowan T.M."/>
            <person name="Smanski M.J."/>
            <person name="Chevrette M.G."/>
            <person name="De Carvalho L.P.S."/>
            <person name="Shen B."/>
        </authorList>
    </citation>
    <scope>NUCLEOTIDE SEQUENCE [LARGE SCALE GENOMIC DNA]</scope>
    <source>
        <strain evidence="1 2">NPDC050545</strain>
    </source>
</reference>
<accession>A0ABW7YLT3</accession>
<sequence length="187" mass="21365">MNIQAVPLTYKGIKFRSSLEADWAATFDELDIYWQYEPMGLLLPSGQRYLPDFFLPSINTWAEVKGPHWERFDKAVELRQTLAVGGAGWWEQVHVIVLEAAGPGDAASWRVPDSDRVVWLTDCGSRDGLWTWLERDGRCWRCHQKDCGGQHNLYWPAAVAVENAVMRPVWRMRRAPRPEIVGAKGGK</sequence>
<name>A0ABW7YLT3_9ACTN</name>
<gene>
    <name evidence="1" type="ORF">ACIBG2_05690</name>
</gene>
<proteinExistence type="predicted"/>
<comment type="caution">
    <text evidence="1">The sequence shown here is derived from an EMBL/GenBank/DDBJ whole genome shotgun (WGS) entry which is preliminary data.</text>
</comment>
<organism evidence="1 2">
    <name type="scientific">Nonomuraea typhae</name>
    <dbReference type="NCBI Taxonomy" id="2603600"/>
    <lineage>
        <taxon>Bacteria</taxon>
        <taxon>Bacillati</taxon>
        <taxon>Actinomycetota</taxon>
        <taxon>Actinomycetes</taxon>
        <taxon>Streptosporangiales</taxon>
        <taxon>Streptosporangiaceae</taxon>
        <taxon>Nonomuraea</taxon>
    </lineage>
</organism>
<dbReference type="EMBL" id="JBITGY010000002">
    <property type="protein sequence ID" value="MFI6496851.1"/>
    <property type="molecule type" value="Genomic_DNA"/>
</dbReference>